<evidence type="ECO:0000256" key="1">
    <source>
        <dbReference type="ARBA" id="ARBA00010136"/>
    </source>
</evidence>
<comment type="caution">
    <text evidence="3">The sequence shown here is derived from an EMBL/GenBank/DDBJ whole genome shotgun (WGS) entry which is preliminary data.</text>
</comment>
<gene>
    <name evidence="3" type="ORF">TPAB3V08_LOCUS13316</name>
</gene>
<name>A0ABN7PJG9_TIMPD</name>
<reference evidence="3" key="1">
    <citation type="submission" date="2021-03" db="EMBL/GenBank/DDBJ databases">
        <authorList>
            <person name="Tran Van P."/>
        </authorList>
    </citation>
    <scope>NUCLEOTIDE SEQUENCE</scope>
</reference>
<evidence type="ECO:0000313" key="3">
    <source>
        <dbReference type="EMBL" id="CAG2066373.1"/>
    </source>
</evidence>
<comment type="similarity">
    <text evidence="1">Belongs to the peptidase M1 family.</text>
</comment>
<protein>
    <recommendedName>
        <fullName evidence="2">ERAP1-like C-terminal domain-containing protein</fullName>
    </recommendedName>
</protein>
<dbReference type="InterPro" id="IPR024571">
    <property type="entry name" value="ERAP1-like_C_dom"/>
</dbReference>
<dbReference type="InterPro" id="IPR050344">
    <property type="entry name" value="Peptidase_M1_aminopeptidases"/>
</dbReference>
<evidence type="ECO:0000313" key="4">
    <source>
        <dbReference type="Proteomes" id="UP001153148"/>
    </source>
</evidence>
<keyword evidence="4" id="KW-1185">Reference proteome</keyword>
<dbReference type="PANTHER" id="PTHR11533:SF301">
    <property type="entry name" value="AMINOPEPTIDASE"/>
    <property type="match status" value="1"/>
</dbReference>
<dbReference type="Pfam" id="PF11838">
    <property type="entry name" value="ERAP1_C"/>
    <property type="match status" value="1"/>
</dbReference>
<sequence length="111" mass="12321">MESVDPDVKSVVFCNGLRYGGEEEWNFLWGQYLKSEVSTEQVLILGILGCTNTESLAHRYLNLTITEDAGIRTQDIALVAPSVYNNPAGVDFAINYLFSHYSGHCKLVSSE</sequence>
<proteinExistence type="inferred from homology"/>
<feature type="domain" description="ERAP1-like C-terminal" evidence="2">
    <location>
        <begin position="3"/>
        <end position="102"/>
    </location>
</feature>
<accession>A0ABN7PJG9</accession>
<dbReference type="EMBL" id="CAJPIN010053482">
    <property type="protein sequence ID" value="CAG2066373.1"/>
    <property type="molecule type" value="Genomic_DNA"/>
</dbReference>
<dbReference type="Gene3D" id="1.25.50.20">
    <property type="match status" value="1"/>
</dbReference>
<dbReference type="PANTHER" id="PTHR11533">
    <property type="entry name" value="PROTEASE M1 ZINC METALLOPROTEASE"/>
    <property type="match status" value="1"/>
</dbReference>
<dbReference type="Proteomes" id="UP001153148">
    <property type="component" value="Unassembled WGS sequence"/>
</dbReference>
<evidence type="ECO:0000259" key="2">
    <source>
        <dbReference type="Pfam" id="PF11838"/>
    </source>
</evidence>
<organism evidence="3 4">
    <name type="scientific">Timema podura</name>
    <name type="common">Walking stick</name>
    <dbReference type="NCBI Taxonomy" id="61482"/>
    <lineage>
        <taxon>Eukaryota</taxon>
        <taxon>Metazoa</taxon>
        <taxon>Ecdysozoa</taxon>
        <taxon>Arthropoda</taxon>
        <taxon>Hexapoda</taxon>
        <taxon>Insecta</taxon>
        <taxon>Pterygota</taxon>
        <taxon>Neoptera</taxon>
        <taxon>Polyneoptera</taxon>
        <taxon>Phasmatodea</taxon>
        <taxon>Timematodea</taxon>
        <taxon>Timematoidea</taxon>
        <taxon>Timematidae</taxon>
        <taxon>Timema</taxon>
    </lineage>
</organism>